<feature type="compositionally biased region" description="Basic and acidic residues" evidence="1">
    <location>
        <begin position="1"/>
        <end position="12"/>
    </location>
</feature>
<evidence type="ECO:0000256" key="2">
    <source>
        <dbReference type="SAM" id="Phobius"/>
    </source>
</evidence>
<reference evidence="3 4" key="1">
    <citation type="submission" date="2020-08" db="EMBL/GenBank/DDBJ databases">
        <title>A Genomic Blueprint of the Chicken Gut Microbiome.</title>
        <authorList>
            <person name="Gilroy R."/>
            <person name="Ravi A."/>
            <person name="Getino M."/>
            <person name="Pursley I."/>
            <person name="Horton D.L."/>
            <person name="Alikhan N.-F."/>
            <person name="Baker D."/>
            <person name="Gharbi K."/>
            <person name="Hall N."/>
            <person name="Watson M."/>
            <person name="Adriaenssens E.M."/>
            <person name="Foster-Nyarko E."/>
            <person name="Jarju S."/>
            <person name="Secka A."/>
            <person name="Antonio M."/>
            <person name="Oren A."/>
            <person name="Chaudhuri R."/>
            <person name="La Ragione R.M."/>
            <person name="Hildebrand F."/>
            <person name="Pallen M.J."/>
        </authorList>
    </citation>
    <scope>NUCLEOTIDE SEQUENCE [LARGE SCALE GENOMIC DNA]</scope>
    <source>
        <strain evidence="3 4">Sa2BUA2</strain>
    </source>
</reference>
<keyword evidence="2" id="KW-1133">Transmembrane helix</keyword>
<keyword evidence="2" id="KW-0812">Transmembrane</keyword>
<evidence type="ECO:0000313" key="3">
    <source>
        <dbReference type="EMBL" id="MBD8042363.1"/>
    </source>
</evidence>
<feature type="region of interest" description="Disordered" evidence="1">
    <location>
        <begin position="1"/>
        <end position="25"/>
    </location>
</feature>
<evidence type="ECO:0000256" key="1">
    <source>
        <dbReference type="SAM" id="MobiDB-lite"/>
    </source>
</evidence>
<gene>
    <name evidence="3" type="ORF">H9638_00910</name>
</gene>
<name>A0ABR8YDR9_9MICC</name>
<protein>
    <submittedName>
        <fullName evidence="3">Uncharacterized protein</fullName>
    </submittedName>
</protein>
<accession>A0ABR8YDR9</accession>
<dbReference type="RefSeq" id="WP_191745315.1">
    <property type="nucleotide sequence ID" value="NZ_JACSQC010000001.1"/>
</dbReference>
<organism evidence="3 4">
    <name type="scientific">Arthrobacter pullicola</name>
    <dbReference type="NCBI Taxonomy" id="2762224"/>
    <lineage>
        <taxon>Bacteria</taxon>
        <taxon>Bacillati</taxon>
        <taxon>Actinomycetota</taxon>
        <taxon>Actinomycetes</taxon>
        <taxon>Micrococcales</taxon>
        <taxon>Micrococcaceae</taxon>
        <taxon>Arthrobacter</taxon>
    </lineage>
</organism>
<feature type="transmembrane region" description="Helical" evidence="2">
    <location>
        <begin position="66"/>
        <end position="88"/>
    </location>
</feature>
<dbReference type="Proteomes" id="UP000652763">
    <property type="component" value="Unassembled WGS sequence"/>
</dbReference>
<evidence type="ECO:0000313" key="4">
    <source>
        <dbReference type="Proteomes" id="UP000652763"/>
    </source>
</evidence>
<comment type="caution">
    <text evidence="3">The sequence shown here is derived from an EMBL/GenBank/DDBJ whole genome shotgun (WGS) entry which is preliminary data.</text>
</comment>
<keyword evidence="4" id="KW-1185">Reference proteome</keyword>
<sequence>MTSKRSEFDPRYDQAYQRGGSDGGFRDIIDEAPQVVEISDAPQHQPGAAPQVWADLELRQRRYRTLIWAMAGGLVALGLFGFFADLIFPPEPSYLQPNSYGYMTEPWSQRLRYAAPNLINLGVLTAVVQLVLEQMQVFKLRTGR</sequence>
<keyword evidence="2" id="KW-0472">Membrane</keyword>
<proteinExistence type="predicted"/>
<dbReference type="EMBL" id="JACSQC010000001">
    <property type="protein sequence ID" value="MBD8042363.1"/>
    <property type="molecule type" value="Genomic_DNA"/>
</dbReference>
<feature type="transmembrane region" description="Helical" evidence="2">
    <location>
        <begin position="113"/>
        <end position="132"/>
    </location>
</feature>